<name>A0ABM6JVP7_SPOUR</name>
<organism evidence="5 6">
    <name type="scientific">Sporosarcina ureae</name>
    <dbReference type="NCBI Taxonomy" id="1571"/>
    <lineage>
        <taxon>Bacteria</taxon>
        <taxon>Bacillati</taxon>
        <taxon>Bacillota</taxon>
        <taxon>Bacilli</taxon>
        <taxon>Bacillales</taxon>
        <taxon>Caryophanaceae</taxon>
        <taxon>Sporosarcina</taxon>
    </lineage>
</organism>
<dbReference type="Pfam" id="PF00392">
    <property type="entry name" value="GntR"/>
    <property type="match status" value="1"/>
</dbReference>
<dbReference type="SUPFAM" id="SSF46785">
    <property type="entry name" value="Winged helix' DNA-binding domain"/>
    <property type="match status" value="1"/>
</dbReference>
<evidence type="ECO:0000313" key="6">
    <source>
        <dbReference type="Proteomes" id="UP000192486"/>
    </source>
</evidence>
<keyword evidence="2" id="KW-0238">DNA-binding</keyword>
<dbReference type="PANTHER" id="PTHR38445:SF7">
    <property type="entry name" value="GNTR-FAMILY TRANSCRIPTIONAL REGULATOR"/>
    <property type="match status" value="1"/>
</dbReference>
<gene>
    <name evidence="5" type="ORF">SporoS204_09495</name>
</gene>
<dbReference type="EMBL" id="CP015108">
    <property type="protein sequence ID" value="ARF14355.1"/>
    <property type="molecule type" value="Genomic_DNA"/>
</dbReference>
<dbReference type="PANTHER" id="PTHR38445">
    <property type="entry name" value="HTH-TYPE TRANSCRIPTIONAL REPRESSOR YTRA"/>
    <property type="match status" value="1"/>
</dbReference>
<proteinExistence type="predicted"/>
<evidence type="ECO:0000259" key="4">
    <source>
        <dbReference type="PROSITE" id="PS50949"/>
    </source>
</evidence>
<protein>
    <submittedName>
        <fullName evidence="5">GntR family transcriptional regulator</fullName>
    </submittedName>
</protein>
<keyword evidence="3" id="KW-0804">Transcription</keyword>
<evidence type="ECO:0000313" key="5">
    <source>
        <dbReference type="EMBL" id="ARF14355.1"/>
    </source>
</evidence>
<dbReference type="InterPro" id="IPR036390">
    <property type="entry name" value="WH_DNA-bd_sf"/>
</dbReference>
<evidence type="ECO:0000256" key="1">
    <source>
        <dbReference type="ARBA" id="ARBA00023015"/>
    </source>
</evidence>
<keyword evidence="6" id="KW-1185">Reference proteome</keyword>
<evidence type="ECO:0000256" key="3">
    <source>
        <dbReference type="ARBA" id="ARBA00023163"/>
    </source>
</evidence>
<evidence type="ECO:0000256" key="2">
    <source>
        <dbReference type="ARBA" id="ARBA00023125"/>
    </source>
</evidence>
<feature type="domain" description="HTH gntR-type" evidence="4">
    <location>
        <begin position="11"/>
        <end position="79"/>
    </location>
</feature>
<dbReference type="PROSITE" id="PS50949">
    <property type="entry name" value="HTH_GNTR"/>
    <property type="match status" value="1"/>
</dbReference>
<keyword evidence="1" id="KW-0805">Transcription regulation</keyword>
<dbReference type="Proteomes" id="UP000192486">
    <property type="component" value="Chromosome"/>
</dbReference>
<accession>A0ABM6JVP7</accession>
<dbReference type="CDD" id="cd07377">
    <property type="entry name" value="WHTH_GntR"/>
    <property type="match status" value="1"/>
</dbReference>
<dbReference type="SMART" id="SM00345">
    <property type="entry name" value="HTH_GNTR"/>
    <property type="match status" value="1"/>
</dbReference>
<reference evidence="5 6" key="1">
    <citation type="submission" date="2016-04" db="EMBL/GenBank/DDBJ databases">
        <title>Comparative Genomics and Epigenetics of Sporosarcina ureae.</title>
        <authorList>
            <person name="Oliver A.S."/>
            <person name="Cooper K.K."/>
        </authorList>
    </citation>
    <scope>NUCLEOTIDE SEQUENCE [LARGE SCALE GENOMIC DNA]</scope>
    <source>
        <strain evidence="5 6">S204</strain>
    </source>
</reference>
<sequence length="123" mass="14155">MNIVISNSVNQPIYLQIKNQLKEQILLGTLKEKEALPSIRKLAKDLQISVITTKKAYEELERDGLIETFPGKGSFVAAQNHELLKEEQLKKIEEQLMNVIEDGRAFDVSLEELIHMLTFLYKE</sequence>
<dbReference type="RefSeq" id="WP_029054319.1">
    <property type="nucleotide sequence ID" value="NZ_CP015108.1"/>
</dbReference>
<dbReference type="InterPro" id="IPR036388">
    <property type="entry name" value="WH-like_DNA-bd_sf"/>
</dbReference>
<dbReference type="Gene3D" id="1.10.10.10">
    <property type="entry name" value="Winged helix-like DNA-binding domain superfamily/Winged helix DNA-binding domain"/>
    <property type="match status" value="1"/>
</dbReference>
<dbReference type="InterPro" id="IPR000524">
    <property type="entry name" value="Tscrpt_reg_HTH_GntR"/>
</dbReference>